<organism evidence="1 2">
    <name type="scientific">Kitasatospora gansuensis</name>
    <dbReference type="NCBI Taxonomy" id="258050"/>
    <lineage>
        <taxon>Bacteria</taxon>
        <taxon>Bacillati</taxon>
        <taxon>Actinomycetota</taxon>
        <taxon>Actinomycetes</taxon>
        <taxon>Kitasatosporales</taxon>
        <taxon>Streptomycetaceae</taxon>
        <taxon>Kitasatospora</taxon>
    </lineage>
</organism>
<protein>
    <submittedName>
        <fullName evidence="1">Uncharacterized protein</fullName>
    </submittedName>
</protein>
<comment type="caution">
    <text evidence="1">The sequence shown here is derived from an EMBL/GenBank/DDBJ whole genome shotgun (WGS) entry which is preliminary data.</text>
</comment>
<dbReference type="AlphaFoldDB" id="A0A7W7WFR1"/>
<proteinExistence type="predicted"/>
<dbReference type="RefSeq" id="WP_184912814.1">
    <property type="nucleotide sequence ID" value="NZ_JACHJR010000001.1"/>
</dbReference>
<dbReference type="EMBL" id="JACHJR010000001">
    <property type="protein sequence ID" value="MBB4946032.1"/>
    <property type="molecule type" value="Genomic_DNA"/>
</dbReference>
<reference evidence="1 2" key="1">
    <citation type="submission" date="2020-08" db="EMBL/GenBank/DDBJ databases">
        <title>Sequencing the genomes of 1000 actinobacteria strains.</title>
        <authorList>
            <person name="Klenk H.-P."/>
        </authorList>
    </citation>
    <scope>NUCLEOTIDE SEQUENCE [LARGE SCALE GENOMIC DNA]</scope>
    <source>
        <strain evidence="1 2">DSM 44786</strain>
    </source>
</reference>
<keyword evidence="2" id="KW-1185">Reference proteome</keyword>
<name>A0A7W7WFR1_9ACTN</name>
<dbReference type="Proteomes" id="UP000573327">
    <property type="component" value="Unassembled WGS sequence"/>
</dbReference>
<accession>A0A7W7WFR1</accession>
<sequence length="69" mass="7229">MCGAPACGGSERESDITGELTELDKSAAPRWSGVIKLTNVSKHACKLYGPVADPHHQVAGPGVSRRTAR</sequence>
<evidence type="ECO:0000313" key="1">
    <source>
        <dbReference type="EMBL" id="MBB4946032.1"/>
    </source>
</evidence>
<evidence type="ECO:0000313" key="2">
    <source>
        <dbReference type="Proteomes" id="UP000573327"/>
    </source>
</evidence>
<gene>
    <name evidence="1" type="ORF">F4556_001567</name>
</gene>